<organism evidence="8 9">
    <name type="scientific">Microlunatus panaciterrae</name>
    <dbReference type="NCBI Taxonomy" id="400768"/>
    <lineage>
        <taxon>Bacteria</taxon>
        <taxon>Bacillati</taxon>
        <taxon>Actinomycetota</taxon>
        <taxon>Actinomycetes</taxon>
        <taxon>Propionibacteriales</taxon>
        <taxon>Propionibacteriaceae</taxon>
        <taxon>Microlunatus</taxon>
    </lineage>
</organism>
<proteinExistence type="predicted"/>
<feature type="region of interest" description="Disordered" evidence="5">
    <location>
        <begin position="1"/>
        <end position="47"/>
    </location>
</feature>
<sequence>MGEFVPEPVVYGPQGRQPQPSDYPHYPLRASPQPHPAALPHPPYQVSPYQVSPYQVSPYQGDPYHRQPYQGDPRQQQYQNGLYAAQKSRLAAGLLAFFLGTLGIHNFYLGRVGIAVLQLLLSVLSFGLLAPVVAVWVIIEGILILTRSPSFATDAKGIPLRD</sequence>
<feature type="transmembrane region" description="Helical" evidence="6">
    <location>
        <begin position="115"/>
        <end position="139"/>
    </location>
</feature>
<evidence type="ECO:0000256" key="2">
    <source>
        <dbReference type="ARBA" id="ARBA00022692"/>
    </source>
</evidence>
<keyword evidence="3 6" id="KW-1133">Transmembrane helix</keyword>
<evidence type="ECO:0000259" key="7">
    <source>
        <dbReference type="Pfam" id="PF05154"/>
    </source>
</evidence>
<dbReference type="Pfam" id="PF05154">
    <property type="entry name" value="TM2"/>
    <property type="match status" value="1"/>
</dbReference>
<protein>
    <recommendedName>
        <fullName evidence="7">TM2 domain-containing protein</fullName>
    </recommendedName>
</protein>
<dbReference type="InterPro" id="IPR007829">
    <property type="entry name" value="TM2"/>
</dbReference>
<keyword evidence="9" id="KW-1185">Reference proteome</keyword>
<comment type="subcellular location">
    <subcellularLocation>
        <location evidence="1">Membrane</location>
        <topology evidence="1">Multi-pass membrane protein</topology>
    </subcellularLocation>
</comment>
<evidence type="ECO:0000256" key="4">
    <source>
        <dbReference type="ARBA" id="ARBA00023136"/>
    </source>
</evidence>
<accession>A0ABS2RK60</accession>
<name>A0ABS2RK60_9ACTN</name>
<dbReference type="RefSeq" id="WP_239578923.1">
    <property type="nucleotide sequence ID" value="NZ_BAAAQP010000003.1"/>
</dbReference>
<evidence type="ECO:0000256" key="5">
    <source>
        <dbReference type="SAM" id="MobiDB-lite"/>
    </source>
</evidence>
<keyword evidence="4 6" id="KW-0472">Membrane</keyword>
<evidence type="ECO:0000313" key="9">
    <source>
        <dbReference type="Proteomes" id="UP000704762"/>
    </source>
</evidence>
<evidence type="ECO:0000256" key="6">
    <source>
        <dbReference type="SAM" id="Phobius"/>
    </source>
</evidence>
<feature type="compositionally biased region" description="Pro residues" evidence="5">
    <location>
        <begin position="33"/>
        <end position="45"/>
    </location>
</feature>
<feature type="domain" description="TM2" evidence="7">
    <location>
        <begin position="86"/>
        <end position="141"/>
    </location>
</feature>
<dbReference type="EMBL" id="JAFBCF010000001">
    <property type="protein sequence ID" value="MBM7799389.1"/>
    <property type="molecule type" value="Genomic_DNA"/>
</dbReference>
<keyword evidence="2 6" id="KW-0812">Transmembrane</keyword>
<evidence type="ECO:0000256" key="3">
    <source>
        <dbReference type="ARBA" id="ARBA00022989"/>
    </source>
</evidence>
<evidence type="ECO:0000256" key="1">
    <source>
        <dbReference type="ARBA" id="ARBA00004141"/>
    </source>
</evidence>
<evidence type="ECO:0000313" key="8">
    <source>
        <dbReference type="EMBL" id="MBM7799389.1"/>
    </source>
</evidence>
<comment type="caution">
    <text evidence="8">The sequence shown here is derived from an EMBL/GenBank/DDBJ whole genome shotgun (WGS) entry which is preliminary data.</text>
</comment>
<gene>
    <name evidence="8" type="ORF">JOE57_002310</name>
</gene>
<reference evidence="8 9" key="1">
    <citation type="submission" date="2021-01" db="EMBL/GenBank/DDBJ databases">
        <title>Sequencing the genomes of 1000 actinobacteria strains.</title>
        <authorList>
            <person name="Klenk H.-P."/>
        </authorList>
    </citation>
    <scope>NUCLEOTIDE SEQUENCE [LARGE SCALE GENOMIC DNA]</scope>
    <source>
        <strain evidence="8 9">DSM 18662</strain>
    </source>
</reference>
<feature type="transmembrane region" description="Helical" evidence="6">
    <location>
        <begin position="90"/>
        <end position="109"/>
    </location>
</feature>
<dbReference type="Proteomes" id="UP000704762">
    <property type="component" value="Unassembled WGS sequence"/>
</dbReference>